<dbReference type="OrthoDB" id="9802256at2"/>
<accession>A0A2S9J9T6</accession>
<dbReference type="InterPro" id="IPR014581">
    <property type="entry name" value="UCP033303"/>
</dbReference>
<dbReference type="Pfam" id="PF07040">
    <property type="entry name" value="DUF1326"/>
    <property type="match status" value="1"/>
</dbReference>
<keyword evidence="2" id="KW-1185">Reference proteome</keyword>
<gene>
    <name evidence="1" type="ORF">C5750_25635</name>
</gene>
<reference evidence="1 2" key="1">
    <citation type="submission" date="2018-02" db="EMBL/GenBank/DDBJ databases">
        <title>The draft genome of Phyllobacterium myrsinacearum DSM5892.</title>
        <authorList>
            <person name="Li L."/>
            <person name="Liu L."/>
            <person name="Zhang X."/>
            <person name="Wang T."/>
        </authorList>
    </citation>
    <scope>NUCLEOTIDE SEQUENCE [LARGE SCALE GENOMIC DNA]</scope>
    <source>
        <strain evidence="1 2">DSM 5892</strain>
    </source>
</reference>
<proteinExistence type="predicted"/>
<evidence type="ECO:0000313" key="2">
    <source>
        <dbReference type="Proteomes" id="UP000238563"/>
    </source>
</evidence>
<dbReference type="Proteomes" id="UP000238563">
    <property type="component" value="Unassembled WGS sequence"/>
</dbReference>
<name>A0A2S9J9T6_9HYPH</name>
<dbReference type="RefSeq" id="WP_105738189.1">
    <property type="nucleotide sequence ID" value="NZ_PVBT01000011.1"/>
</dbReference>
<organism evidence="1 2">
    <name type="scientific">Phyllobacterium myrsinacearum</name>
    <dbReference type="NCBI Taxonomy" id="28101"/>
    <lineage>
        <taxon>Bacteria</taxon>
        <taxon>Pseudomonadati</taxon>
        <taxon>Pseudomonadota</taxon>
        <taxon>Alphaproteobacteria</taxon>
        <taxon>Hyphomicrobiales</taxon>
        <taxon>Phyllobacteriaceae</taxon>
        <taxon>Phyllobacterium</taxon>
    </lineage>
</organism>
<dbReference type="PIRSF" id="PIRSF033303">
    <property type="entry name" value="UCP033303"/>
    <property type="match status" value="1"/>
</dbReference>
<evidence type="ECO:0000313" key="1">
    <source>
        <dbReference type="EMBL" id="PRD49566.1"/>
    </source>
</evidence>
<comment type="caution">
    <text evidence="1">The sequence shown here is derived from an EMBL/GenBank/DDBJ whole genome shotgun (WGS) entry which is preliminary data.</text>
</comment>
<dbReference type="AlphaFoldDB" id="A0A2S9J9T6"/>
<protein>
    <recommendedName>
        <fullName evidence="3">DUF1326 domain-containing protein</fullName>
    </recommendedName>
</protein>
<sequence>MTDVKWTLVGREFVHCNCAYGCPCQFNALPTRGDCCAVAAIAIDEGHHGTTKLDGLKCAMIVAWPGAIHEGKGQAVPIIDERASAGQREALLRIVSGLDTEPGATFFQVFSTTFEKVHDPVFAKMDFEVDVSGRTARLNVPGWIEARGEPILNPVTGQTHRARINLPNGFEYDTCEVGRGWAETQGPLKLSIPDSHAQFARLHLTQSGVVH</sequence>
<dbReference type="EMBL" id="PVBT01000011">
    <property type="protein sequence ID" value="PRD49566.1"/>
    <property type="molecule type" value="Genomic_DNA"/>
</dbReference>
<dbReference type="InterPro" id="IPR009758">
    <property type="entry name" value="DUF1326"/>
</dbReference>
<evidence type="ECO:0008006" key="3">
    <source>
        <dbReference type="Google" id="ProtNLM"/>
    </source>
</evidence>